<proteinExistence type="predicted"/>
<keyword evidence="3" id="KW-0808">Transferase</keyword>
<dbReference type="PANTHER" id="PTHR18895:SF74">
    <property type="entry name" value="MTRF1L RELEASE FACTOR GLUTAMINE METHYLTRANSFERASE"/>
    <property type="match status" value="1"/>
</dbReference>
<evidence type="ECO:0000256" key="3">
    <source>
        <dbReference type="ARBA" id="ARBA00022679"/>
    </source>
</evidence>
<evidence type="ECO:0000256" key="1">
    <source>
        <dbReference type="ARBA" id="ARBA00012771"/>
    </source>
</evidence>
<gene>
    <name evidence="7" type="ORF">GCM10022256_12680</name>
</gene>
<dbReference type="InterPro" id="IPR022446">
    <property type="entry name" value="MeTrfrase_put"/>
</dbReference>
<feature type="domain" description="Methyltransferase small" evidence="6">
    <location>
        <begin position="42"/>
        <end position="133"/>
    </location>
</feature>
<reference evidence="8" key="1">
    <citation type="journal article" date="2019" name="Int. J. Syst. Evol. Microbiol.">
        <title>The Global Catalogue of Microorganisms (GCM) 10K type strain sequencing project: providing services to taxonomists for standard genome sequencing and annotation.</title>
        <authorList>
            <consortium name="The Broad Institute Genomics Platform"/>
            <consortium name="The Broad Institute Genome Sequencing Center for Infectious Disease"/>
            <person name="Wu L."/>
            <person name="Ma J."/>
        </authorList>
    </citation>
    <scope>NUCLEOTIDE SEQUENCE [LARGE SCALE GENOMIC DNA]</scope>
    <source>
        <strain evidence="8">JCM 17442</strain>
    </source>
</reference>
<keyword evidence="2" id="KW-0489">Methyltransferase</keyword>
<comment type="catalytic activity">
    <reaction evidence="5">
        <text>L-glutaminyl-[peptide chain release factor] + S-adenosyl-L-methionine = N(5)-methyl-L-glutaminyl-[peptide chain release factor] + S-adenosyl-L-homocysteine + H(+)</text>
        <dbReference type="Rhea" id="RHEA:42896"/>
        <dbReference type="Rhea" id="RHEA-COMP:10271"/>
        <dbReference type="Rhea" id="RHEA-COMP:10272"/>
        <dbReference type="ChEBI" id="CHEBI:15378"/>
        <dbReference type="ChEBI" id="CHEBI:30011"/>
        <dbReference type="ChEBI" id="CHEBI:57856"/>
        <dbReference type="ChEBI" id="CHEBI:59789"/>
        <dbReference type="ChEBI" id="CHEBI:61891"/>
        <dbReference type="EC" id="2.1.1.297"/>
    </reaction>
</comment>
<evidence type="ECO:0000313" key="8">
    <source>
        <dbReference type="Proteomes" id="UP001501594"/>
    </source>
</evidence>
<dbReference type="Pfam" id="PF05175">
    <property type="entry name" value="MTS"/>
    <property type="match status" value="1"/>
</dbReference>
<dbReference type="Gene3D" id="3.40.50.150">
    <property type="entry name" value="Vaccinia Virus protein VP39"/>
    <property type="match status" value="1"/>
</dbReference>
<organism evidence="7 8">
    <name type="scientific">Frondihabitans peucedani</name>
    <dbReference type="NCBI Taxonomy" id="598626"/>
    <lineage>
        <taxon>Bacteria</taxon>
        <taxon>Bacillati</taxon>
        <taxon>Actinomycetota</taxon>
        <taxon>Actinomycetes</taxon>
        <taxon>Micrococcales</taxon>
        <taxon>Microbacteriaceae</taxon>
        <taxon>Frondihabitans</taxon>
    </lineage>
</organism>
<dbReference type="EC" id="2.1.1.297" evidence="1"/>
<dbReference type="PANTHER" id="PTHR18895">
    <property type="entry name" value="HEMK METHYLTRANSFERASE"/>
    <property type="match status" value="1"/>
</dbReference>
<keyword evidence="4" id="KW-0949">S-adenosyl-L-methionine</keyword>
<protein>
    <recommendedName>
        <fullName evidence="1">peptide chain release factor N(5)-glutamine methyltransferase</fullName>
        <ecNumber evidence="1">2.1.1.297</ecNumber>
    </recommendedName>
</protein>
<dbReference type="EMBL" id="BAABAU010000001">
    <property type="protein sequence ID" value="GAA4265656.1"/>
    <property type="molecule type" value="Genomic_DNA"/>
</dbReference>
<sequence length="221" mass="23328">MLAARLAGTPLEQVLGWAEFRGLRVRVEPGVFVPRLRTTLLVDVALRHLARGVAPAPVVLDLCCGSGAAGAAVEHALPRSVVHAADLDPRAVACARTNLADPGRVHEGDLFAALPEALRHGFDVILANAPYVPTAEIAFMPQEARDHEPTAALDGGFDGLRLQARVAAAAPDWLAPGGLLVIETSERQADRTRALFDSGVFETEVLRSEEADATVVTGVVL</sequence>
<evidence type="ECO:0000313" key="7">
    <source>
        <dbReference type="EMBL" id="GAA4265656.1"/>
    </source>
</evidence>
<dbReference type="InterPro" id="IPR007848">
    <property type="entry name" value="Small_mtfrase_dom"/>
</dbReference>
<dbReference type="Proteomes" id="UP001501594">
    <property type="component" value="Unassembled WGS sequence"/>
</dbReference>
<dbReference type="SUPFAM" id="SSF53335">
    <property type="entry name" value="S-adenosyl-L-methionine-dependent methyltransferases"/>
    <property type="match status" value="1"/>
</dbReference>
<accession>A0ABP8E0D4</accession>
<dbReference type="InterPro" id="IPR029063">
    <property type="entry name" value="SAM-dependent_MTases_sf"/>
</dbReference>
<evidence type="ECO:0000256" key="2">
    <source>
        <dbReference type="ARBA" id="ARBA00022603"/>
    </source>
</evidence>
<dbReference type="NCBIfam" id="TIGR03704">
    <property type="entry name" value="PrmC_rel_meth"/>
    <property type="match status" value="1"/>
</dbReference>
<dbReference type="InterPro" id="IPR050320">
    <property type="entry name" value="N5-glutamine_MTase"/>
</dbReference>
<dbReference type="InterPro" id="IPR004556">
    <property type="entry name" value="HemK-like"/>
</dbReference>
<dbReference type="NCBIfam" id="TIGR00536">
    <property type="entry name" value="hemK_fam"/>
    <property type="match status" value="1"/>
</dbReference>
<evidence type="ECO:0000256" key="5">
    <source>
        <dbReference type="ARBA" id="ARBA00048391"/>
    </source>
</evidence>
<evidence type="ECO:0000256" key="4">
    <source>
        <dbReference type="ARBA" id="ARBA00022691"/>
    </source>
</evidence>
<dbReference type="CDD" id="cd02440">
    <property type="entry name" value="AdoMet_MTases"/>
    <property type="match status" value="1"/>
</dbReference>
<evidence type="ECO:0000259" key="6">
    <source>
        <dbReference type="Pfam" id="PF05175"/>
    </source>
</evidence>
<keyword evidence="8" id="KW-1185">Reference proteome</keyword>
<name>A0ABP8E0D4_9MICO</name>
<comment type="caution">
    <text evidence="7">The sequence shown here is derived from an EMBL/GenBank/DDBJ whole genome shotgun (WGS) entry which is preliminary data.</text>
</comment>